<evidence type="ECO:0000313" key="2">
    <source>
        <dbReference type="EMBL" id="CAK0852798.1"/>
    </source>
</evidence>
<feature type="compositionally biased region" description="Low complexity" evidence="1">
    <location>
        <begin position="8"/>
        <end position="17"/>
    </location>
</feature>
<comment type="caution">
    <text evidence="2">The sequence shown here is derived from an EMBL/GenBank/DDBJ whole genome shotgun (WGS) entry which is preliminary data.</text>
</comment>
<proteinExistence type="predicted"/>
<sequence length="177" mass="19684">AGGQAARPGLGRQAPGLAGRGGQRGAALRPDARGGLRPLLARDHARRLRDAPEAGQGRRGEARRERRQHQRLASGQLLRGGGRQLCGVPRRLRGGGLHRRAAVQTLLPPRLHREVARGVPPDLPAVLRGLRRRRRQLRRQRASRVFAAVTRRRRRRCRSPGPQRVRRRLGQLLGEPS</sequence>
<dbReference type="EMBL" id="CAUYUJ010015343">
    <property type="protein sequence ID" value="CAK0852798.1"/>
    <property type="molecule type" value="Genomic_DNA"/>
</dbReference>
<feature type="compositionally biased region" description="Basic and acidic residues" evidence="1">
    <location>
        <begin position="30"/>
        <end position="64"/>
    </location>
</feature>
<gene>
    <name evidence="2" type="ORF">PCOR1329_LOCUS44465</name>
</gene>
<name>A0ABN9U1Z3_9DINO</name>
<protein>
    <submittedName>
        <fullName evidence="2">Uncharacterized protein</fullName>
    </submittedName>
</protein>
<reference evidence="2" key="1">
    <citation type="submission" date="2023-10" db="EMBL/GenBank/DDBJ databases">
        <authorList>
            <person name="Chen Y."/>
            <person name="Shah S."/>
            <person name="Dougan E. K."/>
            <person name="Thang M."/>
            <person name="Chan C."/>
        </authorList>
    </citation>
    <scope>NUCLEOTIDE SEQUENCE [LARGE SCALE GENOMIC DNA]</scope>
</reference>
<feature type="non-terminal residue" evidence="2">
    <location>
        <position position="1"/>
    </location>
</feature>
<evidence type="ECO:0000313" key="3">
    <source>
        <dbReference type="Proteomes" id="UP001189429"/>
    </source>
</evidence>
<evidence type="ECO:0000256" key="1">
    <source>
        <dbReference type="SAM" id="MobiDB-lite"/>
    </source>
</evidence>
<keyword evidence="3" id="KW-1185">Reference proteome</keyword>
<feature type="region of interest" description="Disordered" evidence="1">
    <location>
        <begin position="1"/>
        <end position="82"/>
    </location>
</feature>
<accession>A0ABN9U1Z3</accession>
<dbReference type="Proteomes" id="UP001189429">
    <property type="component" value="Unassembled WGS sequence"/>
</dbReference>
<organism evidence="2 3">
    <name type="scientific">Prorocentrum cordatum</name>
    <dbReference type="NCBI Taxonomy" id="2364126"/>
    <lineage>
        <taxon>Eukaryota</taxon>
        <taxon>Sar</taxon>
        <taxon>Alveolata</taxon>
        <taxon>Dinophyceae</taxon>
        <taxon>Prorocentrales</taxon>
        <taxon>Prorocentraceae</taxon>
        <taxon>Prorocentrum</taxon>
    </lineage>
</organism>